<dbReference type="EnsemblMetazoa" id="AALFPA23_003011.R3151">
    <property type="protein sequence ID" value="AALFPA23_003011.P3151"/>
    <property type="gene ID" value="AALFPA23_003011"/>
</dbReference>
<evidence type="ECO:0000256" key="1">
    <source>
        <dbReference type="SAM" id="SignalP"/>
    </source>
</evidence>
<protein>
    <recommendedName>
        <fullName evidence="4">Secreted protein</fullName>
    </recommendedName>
</protein>
<organism evidence="2 3">
    <name type="scientific">Aedes albopictus</name>
    <name type="common">Asian tiger mosquito</name>
    <name type="synonym">Stegomyia albopicta</name>
    <dbReference type="NCBI Taxonomy" id="7160"/>
    <lineage>
        <taxon>Eukaryota</taxon>
        <taxon>Metazoa</taxon>
        <taxon>Ecdysozoa</taxon>
        <taxon>Arthropoda</taxon>
        <taxon>Hexapoda</taxon>
        <taxon>Insecta</taxon>
        <taxon>Pterygota</taxon>
        <taxon>Neoptera</taxon>
        <taxon>Endopterygota</taxon>
        <taxon>Diptera</taxon>
        <taxon>Nematocera</taxon>
        <taxon>Culicoidea</taxon>
        <taxon>Culicidae</taxon>
        <taxon>Culicinae</taxon>
        <taxon>Aedini</taxon>
        <taxon>Aedes</taxon>
        <taxon>Stegomyia</taxon>
    </lineage>
</organism>
<feature type="signal peptide" evidence="1">
    <location>
        <begin position="1"/>
        <end position="19"/>
    </location>
</feature>
<reference evidence="2" key="2">
    <citation type="submission" date="2025-05" db="UniProtKB">
        <authorList>
            <consortium name="EnsemblMetazoa"/>
        </authorList>
    </citation>
    <scope>IDENTIFICATION</scope>
    <source>
        <strain evidence="2">Foshan</strain>
    </source>
</reference>
<dbReference type="GeneID" id="115253953"/>
<evidence type="ECO:0000313" key="3">
    <source>
        <dbReference type="Proteomes" id="UP000069940"/>
    </source>
</evidence>
<name>A0ABM1XUL2_AEDAL</name>
<evidence type="ECO:0000313" key="2">
    <source>
        <dbReference type="EnsemblMetazoa" id="AALFPA23_003011.P3151"/>
    </source>
</evidence>
<evidence type="ECO:0008006" key="4">
    <source>
        <dbReference type="Google" id="ProtNLM"/>
    </source>
</evidence>
<keyword evidence="1" id="KW-0732">Signal</keyword>
<dbReference type="RefSeq" id="XP_029709867.2">
    <property type="nucleotide sequence ID" value="XM_029854007.2"/>
</dbReference>
<feature type="chain" id="PRO_5046177801" description="Secreted protein" evidence="1">
    <location>
        <begin position="20"/>
        <end position="128"/>
    </location>
</feature>
<accession>A0ABM1XUL2</accession>
<dbReference type="Proteomes" id="UP000069940">
    <property type="component" value="Unassembled WGS sequence"/>
</dbReference>
<reference evidence="3" key="1">
    <citation type="journal article" date="2015" name="Proc. Natl. Acad. Sci. U.S.A.">
        <title>Genome sequence of the Asian Tiger mosquito, Aedes albopictus, reveals insights into its biology, genetics, and evolution.</title>
        <authorList>
            <person name="Chen X.G."/>
            <person name="Jiang X."/>
            <person name="Gu J."/>
            <person name="Xu M."/>
            <person name="Wu Y."/>
            <person name="Deng Y."/>
            <person name="Zhang C."/>
            <person name="Bonizzoni M."/>
            <person name="Dermauw W."/>
            <person name="Vontas J."/>
            <person name="Armbruster P."/>
            <person name="Huang X."/>
            <person name="Yang Y."/>
            <person name="Zhang H."/>
            <person name="He W."/>
            <person name="Peng H."/>
            <person name="Liu Y."/>
            <person name="Wu K."/>
            <person name="Chen J."/>
            <person name="Lirakis M."/>
            <person name="Topalis P."/>
            <person name="Van Leeuwen T."/>
            <person name="Hall A.B."/>
            <person name="Jiang X."/>
            <person name="Thorpe C."/>
            <person name="Mueller R.L."/>
            <person name="Sun C."/>
            <person name="Waterhouse R.M."/>
            <person name="Yan G."/>
            <person name="Tu Z.J."/>
            <person name="Fang X."/>
            <person name="James A.A."/>
        </authorList>
    </citation>
    <scope>NUCLEOTIDE SEQUENCE [LARGE SCALE GENOMIC DNA]</scope>
    <source>
        <strain evidence="3">Foshan</strain>
    </source>
</reference>
<proteinExistence type="predicted"/>
<keyword evidence="3" id="KW-1185">Reference proteome</keyword>
<sequence>MACKILALIIVILIDLVRTAPTWYNYETWNNGPDLTYKDYLKKVGAYPRIFRYGTHVDPVYQTDYNSWFDPVPSYQQTASYQQYDGNSWWQDYWNQPGYIRYDDSYEQYAQQQAQQMERDVSDILWQW</sequence>